<accession>A0A0C3FEP1</accession>
<dbReference type="SUPFAM" id="SSF57850">
    <property type="entry name" value="RING/U-box"/>
    <property type="match status" value="1"/>
</dbReference>
<dbReference type="HOGENOM" id="CLU_004050_1_0_1"/>
<sequence length="1251" mass="142148">MLKQPFSEHFLFRSDSEESKATPTQESWLSNNASASDAELKEAAPSKVNKESEISRDRNTFVSAQQPMESGHYTFAKEFSTNNKGSIESTVRKIAVEVSSMMNAKTVEDGIVSFAEGSKILMQGLDAVAAIHPFIAVVVLAFKAVVTLELKRRDNDKKDFPFVELTLLLKYGVSLHDINDEPGPDGTTLADRTRKLLKKIAHDIVACGNVCDTYAKKGLVVKVLKGPLYETRLADFAGLFSERRKQLGLALHIHTTLGVDAANKTLAVMDENVRATDEKLNMLLLFRILDSPHEKELARLIKLRGGAATCLGSDTILRELTAVNQAANPAAALSSLRDPLAPSLQSSQPFDPKAFYTMRGELREDVQDSLQRNMEVFDRKLKVQKHQLVAEIRNVVEESSKRVISAVSAGPHDRILDPDLRWLWKDMGWRSSVKARHFVLALHDFFIERVRDRNFLTTDDDSVRANSPAPSTTSSEGGTGTDSLSDVFHNSLPSHGLKRRESDRWYVGYLNMMRLQPLIECFDDDGTGWHASVWSYQNKICGLLMTISEDLKHVLHSNRVIVDAYFSDPVFLKLDLLIRSVVPTVNHDAELERRMFPYVQLEEQRMEQNLKDVEFDIDDQNTLSLITGPGRIERYIFPLIFLLLRSHSRIIKIGSKVVFYKDEFNKAIQSFTQVFNAVQERINTLSAIFHQQNLEVNSQLSHFAFGMFHFLGDPEKHLDKSQGNPLFVSWEDESLSKDSDHSILRYGIFDEFDLGGRYHDLPPFSAKPTVPDFPPIEGAWSGHFFLDMLKTQSNSLVDIVITDCTAHGKFEGYGFEAIDGKFTVYGDIRPMGDSAFKAEFRREYPLSVGRAPVFCVCKVDSTANNIEGKWSFSSNGTGKPMSLTRTPTPLHRFRYTKAAFESNRARARWSFACSVIRHQVRQRNLSWGFIQENIALRRRFVYLHIRRDLGWSWYAPLDDLKAGEVDELLGLELATCPYDNRLFRLIAKAQLRRTPIHHNTFCAQCHLVPREFRIICLRCTNKSFLKQIDLCTGCMDKPVKYDDFDHHPVHPVVRAPRLVHDRHLGPLNASSWKAFHRAAQLWRVTNQIISDTEEESDDAATAMDNSDNESSIVSCACCKQPVSLPFLICVTCSTHHQTDVIICTDCDIRRRYKYGLTKHKDYHPLVQYQNLELTADPEFTSLETKLETTINERLDRLEKRNADQDVTNGDRFDRSEMSMDRRIAELEVYVGGRFDAIETLLRALATKIGEQ</sequence>
<evidence type="ECO:0008006" key="4">
    <source>
        <dbReference type="Google" id="ProtNLM"/>
    </source>
</evidence>
<reference evidence="2 3" key="1">
    <citation type="submission" date="2014-04" db="EMBL/GenBank/DDBJ databases">
        <authorList>
            <consortium name="DOE Joint Genome Institute"/>
            <person name="Kuo A."/>
            <person name="Tarkka M."/>
            <person name="Buscot F."/>
            <person name="Kohler A."/>
            <person name="Nagy L.G."/>
            <person name="Floudas D."/>
            <person name="Copeland A."/>
            <person name="Barry K.W."/>
            <person name="Cichocki N."/>
            <person name="Veneault-Fourrey C."/>
            <person name="LaButti K."/>
            <person name="Lindquist E.A."/>
            <person name="Lipzen A."/>
            <person name="Lundell T."/>
            <person name="Morin E."/>
            <person name="Murat C."/>
            <person name="Sun H."/>
            <person name="Tunlid A."/>
            <person name="Henrissat B."/>
            <person name="Grigoriev I.V."/>
            <person name="Hibbett D.S."/>
            <person name="Martin F."/>
            <person name="Nordberg H.P."/>
            <person name="Cantor M.N."/>
            <person name="Hua S.X."/>
        </authorList>
    </citation>
    <scope>NUCLEOTIDE SEQUENCE [LARGE SCALE GENOMIC DNA]</scope>
    <source>
        <strain evidence="2 3">F 1598</strain>
    </source>
</reference>
<feature type="compositionally biased region" description="Polar residues" evidence="1">
    <location>
        <begin position="21"/>
        <end position="35"/>
    </location>
</feature>
<dbReference type="OrthoDB" id="2122982at2759"/>
<proteinExistence type="predicted"/>
<reference evidence="3" key="2">
    <citation type="submission" date="2015-01" db="EMBL/GenBank/DDBJ databases">
        <title>Evolutionary Origins and Diversification of the Mycorrhizal Mutualists.</title>
        <authorList>
            <consortium name="DOE Joint Genome Institute"/>
            <consortium name="Mycorrhizal Genomics Consortium"/>
            <person name="Kohler A."/>
            <person name="Kuo A."/>
            <person name="Nagy L.G."/>
            <person name="Floudas D."/>
            <person name="Copeland A."/>
            <person name="Barry K.W."/>
            <person name="Cichocki N."/>
            <person name="Veneault-Fourrey C."/>
            <person name="LaButti K."/>
            <person name="Lindquist E.A."/>
            <person name="Lipzen A."/>
            <person name="Lundell T."/>
            <person name="Morin E."/>
            <person name="Murat C."/>
            <person name="Riley R."/>
            <person name="Ohm R."/>
            <person name="Sun H."/>
            <person name="Tunlid A."/>
            <person name="Henrissat B."/>
            <person name="Grigoriev I.V."/>
            <person name="Hibbett D.S."/>
            <person name="Martin F."/>
        </authorList>
    </citation>
    <scope>NUCLEOTIDE SEQUENCE [LARGE SCALE GENOMIC DNA]</scope>
    <source>
        <strain evidence="3">F 1598</strain>
    </source>
</reference>
<keyword evidence="3" id="KW-1185">Reference proteome</keyword>
<name>A0A0C3FEP1_PILCF</name>
<feature type="compositionally biased region" description="Basic and acidic residues" evidence="1">
    <location>
        <begin position="10"/>
        <end position="20"/>
    </location>
</feature>
<feature type="region of interest" description="Disordered" evidence="1">
    <location>
        <begin position="459"/>
        <end position="484"/>
    </location>
</feature>
<dbReference type="Proteomes" id="UP000054166">
    <property type="component" value="Unassembled WGS sequence"/>
</dbReference>
<feature type="region of interest" description="Disordered" evidence="1">
    <location>
        <begin position="1"/>
        <end position="55"/>
    </location>
</feature>
<dbReference type="STRING" id="765440.A0A0C3FEP1"/>
<protein>
    <recommendedName>
        <fullName evidence="4">ZZ-type domain-containing protein</fullName>
    </recommendedName>
</protein>
<feature type="compositionally biased region" description="Basic and acidic residues" evidence="1">
    <location>
        <begin position="38"/>
        <end position="55"/>
    </location>
</feature>
<dbReference type="AlphaFoldDB" id="A0A0C3FEP1"/>
<dbReference type="InParanoid" id="A0A0C3FEP1"/>
<evidence type="ECO:0000313" key="3">
    <source>
        <dbReference type="Proteomes" id="UP000054166"/>
    </source>
</evidence>
<dbReference type="EMBL" id="KN833017">
    <property type="protein sequence ID" value="KIM78341.1"/>
    <property type="molecule type" value="Genomic_DNA"/>
</dbReference>
<gene>
    <name evidence="2" type="ORF">PILCRDRAFT_11318</name>
</gene>
<organism evidence="2 3">
    <name type="scientific">Piloderma croceum (strain F 1598)</name>
    <dbReference type="NCBI Taxonomy" id="765440"/>
    <lineage>
        <taxon>Eukaryota</taxon>
        <taxon>Fungi</taxon>
        <taxon>Dikarya</taxon>
        <taxon>Basidiomycota</taxon>
        <taxon>Agaricomycotina</taxon>
        <taxon>Agaricomycetes</taxon>
        <taxon>Agaricomycetidae</taxon>
        <taxon>Atheliales</taxon>
        <taxon>Atheliaceae</taxon>
        <taxon>Piloderma</taxon>
    </lineage>
</organism>
<evidence type="ECO:0000313" key="2">
    <source>
        <dbReference type="EMBL" id="KIM78341.1"/>
    </source>
</evidence>
<evidence type="ECO:0000256" key="1">
    <source>
        <dbReference type="SAM" id="MobiDB-lite"/>
    </source>
</evidence>